<gene>
    <name evidence="3" type="ORF">SAMN05216561_102336</name>
</gene>
<evidence type="ECO:0008006" key="5">
    <source>
        <dbReference type="Google" id="ProtNLM"/>
    </source>
</evidence>
<keyword evidence="4" id="KW-1185">Reference proteome</keyword>
<evidence type="ECO:0000313" key="4">
    <source>
        <dbReference type="Proteomes" id="UP000198649"/>
    </source>
</evidence>
<reference evidence="3 4" key="1">
    <citation type="submission" date="2016-10" db="EMBL/GenBank/DDBJ databases">
        <authorList>
            <person name="de Groot N.N."/>
        </authorList>
    </citation>
    <scope>NUCLEOTIDE SEQUENCE [LARGE SCALE GENOMIC DNA]</scope>
    <source>
        <strain evidence="3 4">CGMCC 1.11156</strain>
    </source>
</reference>
<feature type="compositionally biased region" description="Polar residues" evidence="1">
    <location>
        <begin position="33"/>
        <end position="42"/>
    </location>
</feature>
<keyword evidence="2" id="KW-0472">Membrane</keyword>
<dbReference type="AlphaFoldDB" id="A0A1I3D431"/>
<dbReference type="Pfam" id="PF11241">
    <property type="entry name" value="DUF3043"/>
    <property type="match status" value="1"/>
</dbReference>
<sequence length="219" mass="24682">MGSATTRVVWASQPPACPDSRRPVPLFGRSKSETPTVDSTSMKPGGKGRPTPTRKEAEAAARAKAKVPRTRKELAAAQRSSRVESSQKVRAAMKSGDERYFMARDKGPMRRFVRDYVDARFSIVELMIPLLIVTMVLGYSGNPDLASMGNTLLLGTLLLVIFDILLMRRRMKKELERRFPGESQKGIAYYSITRAMQMKFMRMPKAKVKIGQELPEHYR</sequence>
<organism evidence="3 4">
    <name type="scientific">Nocardioides psychrotolerans</name>
    <dbReference type="NCBI Taxonomy" id="1005945"/>
    <lineage>
        <taxon>Bacteria</taxon>
        <taxon>Bacillati</taxon>
        <taxon>Actinomycetota</taxon>
        <taxon>Actinomycetes</taxon>
        <taxon>Propionibacteriales</taxon>
        <taxon>Nocardioidaceae</taxon>
        <taxon>Nocardioides</taxon>
    </lineage>
</organism>
<dbReference type="Proteomes" id="UP000198649">
    <property type="component" value="Unassembled WGS sequence"/>
</dbReference>
<evidence type="ECO:0000313" key="3">
    <source>
        <dbReference type="EMBL" id="SFH81251.1"/>
    </source>
</evidence>
<accession>A0A1I3D431</accession>
<dbReference type="STRING" id="1005945.SAMN05216561_102336"/>
<evidence type="ECO:0000256" key="1">
    <source>
        <dbReference type="SAM" id="MobiDB-lite"/>
    </source>
</evidence>
<feature type="transmembrane region" description="Helical" evidence="2">
    <location>
        <begin position="145"/>
        <end position="167"/>
    </location>
</feature>
<evidence type="ECO:0000256" key="2">
    <source>
        <dbReference type="SAM" id="Phobius"/>
    </source>
</evidence>
<dbReference type="InterPro" id="IPR021403">
    <property type="entry name" value="DUF3043"/>
</dbReference>
<feature type="region of interest" description="Disordered" evidence="1">
    <location>
        <begin position="1"/>
        <end position="89"/>
    </location>
</feature>
<protein>
    <recommendedName>
        <fullName evidence="5">DUF3043 domain-containing protein</fullName>
    </recommendedName>
</protein>
<feature type="transmembrane region" description="Helical" evidence="2">
    <location>
        <begin position="119"/>
        <end position="139"/>
    </location>
</feature>
<dbReference type="EMBL" id="FOQG01000002">
    <property type="protein sequence ID" value="SFH81251.1"/>
    <property type="molecule type" value="Genomic_DNA"/>
</dbReference>
<proteinExistence type="predicted"/>
<keyword evidence="2" id="KW-1133">Transmembrane helix</keyword>
<name>A0A1I3D431_9ACTN</name>
<keyword evidence="2" id="KW-0812">Transmembrane</keyword>